<organism evidence="3 4">
    <name type="scientific">Dorcoceras hygrometricum</name>
    <dbReference type="NCBI Taxonomy" id="472368"/>
    <lineage>
        <taxon>Eukaryota</taxon>
        <taxon>Viridiplantae</taxon>
        <taxon>Streptophyta</taxon>
        <taxon>Embryophyta</taxon>
        <taxon>Tracheophyta</taxon>
        <taxon>Spermatophyta</taxon>
        <taxon>Magnoliopsida</taxon>
        <taxon>eudicotyledons</taxon>
        <taxon>Gunneridae</taxon>
        <taxon>Pentapetalae</taxon>
        <taxon>asterids</taxon>
        <taxon>lamiids</taxon>
        <taxon>Lamiales</taxon>
        <taxon>Gesneriaceae</taxon>
        <taxon>Didymocarpoideae</taxon>
        <taxon>Trichosporeae</taxon>
        <taxon>Loxocarpinae</taxon>
        <taxon>Dorcoceras</taxon>
    </lineage>
</organism>
<gene>
    <name evidence="3" type="ORF">F511_04051</name>
</gene>
<evidence type="ECO:0000313" key="3">
    <source>
        <dbReference type="EMBL" id="KZV45313.1"/>
    </source>
</evidence>
<feature type="region of interest" description="Disordered" evidence="1">
    <location>
        <begin position="112"/>
        <end position="135"/>
    </location>
</feature>
<keyword evidence="2" id="KW-0472">Membrane</keyword>
<dbReference type="EMBL" id="KQ996399">
    <property type="protein sequence ID" value="KZV45313.1"/>
    <property type="molecule type" value="Genomic_DNA"/>
</dbReference>
<dbReference type="AlphaFoldDB" id="A0A2Z7CF50"/>
<protein>
    <submittedName>
        <fullName evidence="3">Uncharacterized protein</fullName>
    </submittedName>
</protein>
<keyword evidence="4" id="KW-1185">Reference proteome</keyword>
<feature type="compositionally biased region" description="Acidic residues" evidence="1">
    <location>
        <begin position="118"/>
        <end position="133"/>
    </location>
</feature>
<reference evidence="3 4" key="1">
    <citation type="journal article" date="2015" name="Proc. Natl. Acad. Sci. U.S.A.">
        <title>The resurrection genome of Boea hygrometrica: A blueprint for survival of dehydration.</title>
        <authorList>
            <person name="Xiao L."/>
            <person name="Yang G."/>
            <person name="Zhang L."/>
            <person name="Yang X."/>
            <person name="Zhao S."/>
            <person name="Ji Z."/>
            <person name="Zhou Q."/>
            <person name="Hu M."/>
            <person name="Wang Y."/>
            <person name="Chen M."/>
            <person name="Xu Y."/>
            <person name="Jin H."/>
            <person name="Xiao X."/>
            <person name="Hu G."/>
            <person name="Bao F."/>
            <person name="Hu Y."/>
            <person name="Wan P."/>
            <person name="Li L."/>
            <person name="Deng X."/>
            <person name="Kuang T."/>
            <person name="Xiang C."/>
            <person name="Zhu J.K."/>
            <person name="Oliver M.J."/>
            <person name="He Y."/>
        </authorList>
    </citation>
    <scope>NUCLEOTIDE SEQUENCE [LARGE SCALE GENOMIC DNA]</scope>
    <source>
        <strain evidence="4">cv. XS01</strain>
    </source>
</reference>
<accession>A0A2Z7CF50</accession>
<keyword evidence="2" id="KW-0812">Transmembrane</keyword>
<name>A0A2Z7CF50_9LAMI</name>
<sequence length="163" mass="19036">MKLFDLKLKHFSFAALIIICYFWVSKYGIFDWFSRYRIFMFWLFNIIICAVHVTCGGKSDEDLDEITILSSFGLVHDPEDEEDDVDEMIVNENIFSSSSSITAHDDEEVYSNVNSDGYDTENDSSGDEDEDEDLKGRSEAFIEKMIIRWREELLMDMITCKEN</sequence>
<keyword evidence="2" id="KW-1133">Transmembrane helix</keyword>
<evidence type="ECO:0000256" key="2">
    <source>
        <dbReference type="SAM" id="Phobius"/>
    </source>
</evidence>
<dbReference type="Proteomes" id="UP000250235">
    <property type="component" value="Unassembled WGS sequence"/>
</dbReference>
<feature type="transmembrane region" description="Helical" evidence="2">
    <location>
        <begin position="12"/>
        <end position="30"/>
    </location>
</feature>
<proteinExistence type="predicted"/>
<evidence type="ECO:0000256" key="1">
    <source>
        <dbReference type="SAM" id="MobiDB-lite"/>
    </source>
</evidence>
<evidence type="ECO:0000313" key="4">
    <source>
        <dbReference type="Proteomes" id="UP000250235"/>
    </source>
</evidence>